<organism evidence="1 2">
    <name type="scientific">Spiroplasma poulsonii</name>
    <dbReference type="NCBI Taxonomy" id="2138"/>
    <lineage>
        <taxon>Bacteria</taxon>
        <taxon>Bacillati</taxon>
        <taxon>Mycoplasmatota</taxon>
        <taxon>Mollicutes</taxon>
        <taxon>Entomoplasmatales</taxon>
        <taxon>Spiroplasmataceae</taxon>
        <taxon>Spiroplasma</taxon>
    </lineage>
</organism>
<evidence type="ECO:0000313" key="2">
    <source>
        <dbReference type="Proteomes" id="UP000274545"/>
    </source>
</evidence>
<comment type="caution">
    <text evidence="1">The sequence shown here is derived from an EMBL/GenBank/DDBJ whole genome shotgun (WGS) entry which is preliminary data.</text>
</comment>
<name>A0A3S0UBR5_9MOLU</name>
<dbReference type="InterPro" id="IPR018391">
    <property type="entry name" value="PQQ_b-propeller_rpt"/>
</dbReference>
<reference evidence="1 2" key="1">
    <citation type="journal article" date="2019" name="Genome Biol. Evol.">
        <title>Toxin and genome evolution in a Drosophila defensive symbiosis.</title>
        <authorList>
            <person name="Ballinger M.J."/>
            <person name="Gawryluk R.M."/>
            <person name="Perlman S.J."/>
        </authorList>
    </citation>
    <scope>NUCLEOTIDE SEQUENCE [LARGE SCALE GENOMIC DNA]</scope>
    <source>
        <strain evidence="2">sNeo</strain>
    </source>
</reference>
<dbReference type="InterPro" id="IPR011047">
    <property type="entry name" value="Quinoprotein_ADH-like_sf"/>
</dbReference>
<gene>
    <name evidence="1" type="ORF">D6D54_02870</name>
</gene>
<evidence type="ECO:0000313" key="1">
    <source>
        <dbReference type="EMBL" id="RUP77518.1"/>
    </source>
</evidence>
<dbReference type="AlphaFoldDB" id="A0A3S0UBR5"/>
<evidence type="ECO:0008006" key="3">
    <source>
        <dbReference type="Google" id="ProtNLM"/>
    </source>
</evidence>
<proteinExistence type="predicted"/>
<dbReference type="Gene3D" id="2.130.10.10">
    <property type="entry name" value="YVTN repeat-like/Quinoprotein amine dehydrogenase"/>
    <property type="match status" value="1"/>
</dbReference>
<dbReference type="SUPFAM" id="SSF50998">
    <property type="entry name" value="Quinoprotein alcohol dehydrogenase-like"/>
    <property type="match status" value="1"/>
</dbReference>
<dbReference type="EMBL" id="RAHC01000002">
    <property type="protein sequence ID" value="RUP77518.1"/>
    <property type="molecule type" value="Genomic_DNA"/>
</dbReference>
<dbReference type="Proteomes" id="UP000274545">
    <property type="component" value="Unassembled WGS sequence"/>
</dbReference>
<accession>A0A3S0UBR5</accession>
<dbReference type="SMART" id="SM00564">
    <property type="entry name" value="PQQ"/>
    <property type="match status" value="3"/>
</dbReference>
<protein>
    <recommendedName>
        <fullName evidence="3">DUF5050 domain-containing protein</fullName>
    </recommendedName>
</protein>
<dbReference type="InterPro" id="IPR015943">
    <property type="entry name" value="WD40/YVTN_repeat-like_dom_sf"/>
</dbReference>
<sequence length="273" mass="31792">MFKILFLPVIKTPDMENIVISSRYNEYGFSDGVSYHDTLYFVNYNRVFSYNQKLGNVELAMQIKNKIVTNGVVYNNKLYFAADDYYVYGYNPRNNQVNKILKASNLIKSNGIVVENKLYFGSDDYCLYEYDAETNVVKVVLTADAEIRHSGTVYNNKLYFGTENGDFYVYDLKTNSFKVWKANDEVTVSDSGVIVNDYIYFTGIMKDKSSIYKLDLKTNLIWTWTFILPGKYISSIMFLNNKIYFFMTSIGNQAPIGWVKINWTTIMWSKDYN</sequence>